<dbReference type="HAMAP" id="MF_01428">
    <property type="entry name" value="Glu_Q_tRNA_synth"/>
    <property type="match status" value="1"/>
</dbReference>
<dbReference type="PANTHER" id="PTHR43311:SF1">
    <property type="entry name" value="GLUTAMYL-Q TRNA(ASP) SYNTHETASE"/>
    <property type="match status" value="1"/>
</dbReference>
<evidence type="ECO:0000313" key="11">
    <source>
        <dbReference type="Proteomes" id="UP000700908"/>
    </source>
</evidence>
<feature type="binding site" evidence="7">
    <location>
        <position position="212"/>
    </location>
    <ligand>
        <name>L-glutamate</name>
        <dbReference type="ChEBI" id="CHEBI:29985"/>
    </ligand>
</feature>
<protein>
    <recommendedName>
        <fullName evidence="7">Glutamyl-Q tRNA(Asp) synthetase</fullName>
        <shortName evidence="7">Glu-Q-RSs</shortName>
        <ecNumber evidence="7">6.1.1.-</ecNumber>
    </recommendedName>
</protein>
<comment type="caution">
    <text evidence="10">The sequence shown here is derived from an EMBL/GenBank/DDBJ whole genome shotgun (WGS) entry which is preliminary data.</text>
</comment>
<feature type="binding site" evidence="7">
    <location>
        <begin position="11"/>
        <end position="15"/>
    </location>
    <ligand>
        <name>L-glutamate</name>
        <dbReference type="ChEBI" id="CHEBI:29985"/>
    </ligand>
</feature>
<keyword evidence="1 7" id="KW-0436">Ligase</keyword>
<dbReference type="Gene3D" id="3.40.50.620">
    <property type="entry name" value="HUPs"/>
    <property type="match status" value="1"/>
</dbReference>
<evidence type="ECO:0000256" key="6">
    <source>
        <dbReference type="ARBA" id="ARBA00023146"/>
    </source>
</evidence>
<evidence type="ECO:0000256" key="3">
    <source>
        <dbReference type="ARBA" id="ARBA00022741"/>
    </source>
</evidence>
<dbReference type="InterPro" id="IPR001412">
    <property type="entry name" value="aa-tRNA-synth_I_CS"/>
</dbReference>
<keyword evidence="8" id="KW-0648">Protein biosynthesis</keyword>
<feature type="binding site" evidence="7">
    <location>
        <position position="103"/>
    </location>
    <ligand>
        <name>Zn(2+)</name>
        <dbReference type="ChEBI" id="CHEBI:29105"/>
    </ligand>
</feature>
<dbReference type="InterPro" id="IPR022380">
    <property type="entry name" value="Glu-Q_tRNA(Asp)_Synthase"/>
</dbReference>
<feature type="binding site" evidence="7">
    <location>
        <position position="125"/>
    </location>
    <ligand>
        <name>Zn(2+)</name>
        <dbReference type="ChEBI" id="CHEBI:29105"/>
    </ligand>
</feature>
<organism evidence="10 11">
    <name type="scientific">Collinsella ureilytica</name>
    <dbReference type="NCBI Taxonomy" id="2869515"/>
    <lineage>
        <taxon>Bacteria</taxon>
        <taxon>Bacillati</taxon>
        <taxon>Actinomycetota</taxon>
        <taxon>Coriobacteriia</taxon>
        <taxon>Coriobacteriales</taxon>
        <taxon>Coriobacteriaceae</taxon>
        <taxon>Collinsella</taxon>
    </lineage>
</organism>
<dbReference type="EMBL" id="JAIMFO010000005">
    <property type="protein sequence ID" value="MBY4797533.1"/>
    <property type="molecule type" value="Genomic_DNA"/>
</dbReference>
<name>A0ABS7MJN8_9ACTN</name>
<evidence type="ECO:0000256" key="5">
    <source>
        <dbReference type="ARBA" id="ARBA00022840"/>
    </source>
</evidence>
<dbReference type="InterPro" id="IPR049940">
    <property type="entry name" value="GluQ/Sye"/>
</dbReference>
<dbReference type="Proteomes" id="UP000700908">
    <property type="component" value="Unassembled WGS sequence"/>
</dbReference>
<dbReference type="SUPFAM" id="SSF52374">
    <property type="entry name" value="Nucleotidylyl transferase"/>
    <property type="match status" value="1"/>
</dbReference>
<proteinExistence type="inferred from homology"/>
<accession>A0ABS7MJN8</accession>
<comment type="cofactor">
    <cofactor evidence="7">
        <name>Zn(2+)</name>
        <dbReference type="ChEBI" id="CHEBI:29105"/>
    </cofactor>
    <text evidence="7">Binds 1 zinc ion per subunit.</text>
</comment>
<feature type="binding site" evidence="7">
    <location>
        <position position="47"/>
    </location>
    <ligand>
        <name>L-glutamate</name>
        <dbReference type="ChEBI" id="CHEBI:29985"/>
    </ligand>
</feature>
<feature type="domain" description="Glutamyl/glutaminyl-tRNA synthetase class Ib catalytic" evidence="9">
    <location>
        <begin position="8"/>
        <end position="270"/>
    </location>
</feature>
<evidence type="ECO:0000256" key="7">
    <source>
        <dbReference type="HAMAP-Rule" id="MF_01428"/>
    </source>
</evidence>
<evidence type="ECO:0000256" key="2">
    <source>
        <dbReference type="ARBA" id="ARBA00022723"/>
    </source>
</evidence>
<comment type="similarity">
    <text evidence="7">Belongs to the class-I aminoacyl-tRNA synthetase family. GluQ subfamily.</text>
</comment>
<gene>
    <name evidence="10" type="primary">gluQRS</name>
    <name evidence="7" type="synonym">gluQ</name>
    <name evidence="10" type="ORF">K6V98_04065</name>
</gene>
<evidence type="ECO:0000256" key="8">
    <source>
        <dbReference type="RuleBase" id="RU363037"/>
    </source>
</evidence>
<feature type="short sequence motif" description="'KMSKS' region" evidence="7">
    <location>
        <begin position="250"/>
        <end position="254"/>
    </location>
</feature>
<dbReference type="PANTHER" id="PTHR43311">
    <property type="entry name" value="GLUTAMATE--TRNA LIGASE"/>
    <property type="match status" value="1"/>
</dbReference>
<evidence type="ECO:0000256" key="1">
    <source>
        <dbReference type="ARBA" id="ARBA00022598"/>
    </source>
</evidence>
<feature type="short sequence motif" description="'HIGH' region" evidence="7">
    <location>
        <begin position="14"/>
        <end position="24"/>
    </location>
</feature>
<comment type="function">
    <text evidence="7">Catalyzes the tRNA-independent activation of glutamate in presence of ATP and the subsequent transfer of glutamate onto a tRNA(Asp). Glutamate is transferred on the 2-amino-5-(4,5-dihydroxy-2-cyclopenten-1-yl) moiety of the queuosine in the wobble position of the QUC anticodon.</text>
</comment>
<dbReference type="InterPro" id="IPR000924">
    <property type="entry name" value="Glu/Gln-tRNA-synth"/>
</dbReference>
<keyword evidence="2 7" id="KW-0479">Metal-binding</keyword>
<dbReference type="PROSITE" id="PS00178">
    <property type="entry name" value="AA_TRNA_LIGASE_I"/>
    <property type="match status" value="1"/>
</dbReference>
<dbReference type="InterPro" id="IPR020058">
    <property type="entry name" value="Glu/Gln-tRNA-synth_Ib_cat-dom"/>
</dbReference>
<feature type="binding site" evidence="7">
    <location>
        <position position="129"/>
    </location>
    <ligand>
        <name>Zn(2+)</name>
        <dbReference type="ChEBI" id="CHEBI:29105"/>
    </ligand>
</feature>
<keyword evidence="6 7" id="KW-0030">Aminoacyl-tRNA synthetase</keyword>
<evidence type="ECO:0000256" key="4">
    <source>
        <dbReference type="ARBA" id="ARBA00022833"/>
    </source>
</evidence>
<feature type="binding site" evidence="7">
    <location>
        <position position="253"/>
    </location>
    <ligand>
        <name>ATP</name>
        <dbReference type="ChEBI" id="CHEBI:30616"/>
    </ligand>
</feature>
<keyword evidence="4 7" id="KW-0862">Zinc</keyword>
<feature type="binding site" evidence="7">
    <location>
        <position position="194"/>
    </location>
    <ligand>
        <name>L-glutamate</name>
        <dbReference type="ChEBI" id="CHEBI:29985"/>
    </ligand>
</feature>
<dbReference type="InterPro" id="IPR014729">
    <property type="entry name" value="Rossmann-like_a/b/a_fold"/>
</dbReference>
<dbReference type="Pfam" id="PF00749">
    <property type="entry name" value="tRNA-synt_1c"/>
    <property type="match status" value="1"/>
</dbReference>
<dbReference type="PRINTS" id="PR00987">
    <property type="entry name" value="TRNASYNTHGLU"/>
</dbReference>
<dbReference type="NCBIfam" id="TIGR03838">
    <property type="entry name" value="queuosine_YadB"/>
    <property type="match status" value="1"/>
</dbReference>
<keyword evidence="3 7" id="KW-0547">Nucleotide-binding</keyword>
<dbReference type="NCBIfam" id="NF004315">
    <property type="entry name" value="PRK05710.1-4"/>
    <property type="match status" value="1"/>
</dbReference>
<evidence type="ECO:0000259" key="9">
    <source>
        <dbReference type="Pfam" id="PF00749"/>
    </source>
</evidence>
<sequence length="319" mass="36328">MTNRTGRVVGRLAPSPTGRMHLGNIYAFLIAWLSARSQNGLVHLRIENLDTRAEDPRWTSLLLSDLEWLGLTWDGNPVYQRDRQDIYRETERELQAKGLLYPCFCTRAELHAASAPHVSDGTPIYPGTCRKFSDAEISKRSHTRPPAMRLIVPDEDDPAATIAFQDRVFGSRSENLAMTCGDFLIKRSDGIFAYQLAVVVDDAEMGITEIVRGRDLLTSVPRQIYLQRLLSLPEPTYAHIPLLTAKDGRRLSKRDRDRDMEALRERFETPERLLGWLAYTVGLTAAYEPRTADELALSFSWDLIRQHRQDIVAPEPPRE</sequence>
<keyword evidence="5 7" id="KW-0067">ATP-binding</keyword>
<dbReference type="NCBIfam" id="NF004314">
    <property type="entry name" value="PRK05710.1-3"/>
    <property type="match status" value="1"/>
</dbReference>
<keyword evidence="11" id="KW-1185">Reference proteome</keyword>
<feature type="binding site" evidence="7">
    <location>
        <position position="105"/>
    </location>
    <ligand>
        <name>Zn(2+)</name>
        <dbReference type="ChEBI" id="CHEBI:29105"/>
    </ligand>
</feature>
<dbReference type="EC" id="6.1.1.-" evidence="7"/>
<dbReference type="RefSeq" id="WP_222199246.1">
    <property type="nucleotide sequence ID" value="NZ_JAIMFO010000005.1"/>
</dbReference>
<evidence type="ECO:0000313" key="10">
    <source>
        <dbReference type="EMBL" id="MBY4797533.1"/>
    </source>
</evidence>
<reference evidence="10 11" key="1">
    <citation type="submission" date="2021-08" db="EMBL/GenBank/DDBJ databases">
        <title>Collinsella faecalis sp. nov. isolated from swine faeces.</title>
        <authorList>
            <person name="Oh B.S."/>
            <person name="Lee J.H."/>
        </authorList>
    </citation>
    <scope>NUCLEOTIDE SEQUENCE [LARGE SCALE GENOMIC DNA]</scope>
    <source>
        <strain evidence="10 11">AGMB00827</strain>
    </source>
</reference>